<reference evidence="3" key="1">
    <citation type="submission" date="2019-05" db="EMBL/GenBank/DDBJ databases">
        <title>Annotation for the trematode Paragonimus heterotremus.</title>
        <authorList>
            <person name="Choi Y.-J."/>
        </authorList>
    </citation>
    <scope>NUCLEOTIDE SEQUENCE</scope>
    <source>
        <strain evidence="3">LC</strain>
    </source>
</reference>
<feature type="compositionally biased region" description="Polar residues" evidence="2">
    <location>
        <begin position="194"/>
        <end position="205"/>
    </location>
</feature>
<dbReference type="AlphaFoldDB" id="A0A8J4SUK8"/>
<feature type="region of interest" description="Disordered" evidence="2">
    <location>
        <begin position="187"/>
        <end position="249"/>
    </location>
</feature>
<gene>
    <name evidence="3" type="ORF">PHET_08569</name>
</gene>
<proteinExistence type="predicted"/>
<dbReference type="PANTHER" id="PTHR14919">
    <property type="entry name" value="KPL2-RELATED"/>
    <property type="match status" value="1"/>
</dbReference>
<evidence type="ECO:0000313" key="3">
    <source>
        <dbReference type="EMBL" id="KAF5398366.1"/>
    </source>
</evidence>
<dbReference type="OrthoDB" id="62528at2759"/>
<protein>
    <submittedName>
        <fullName evidence="3">Uncharacterized protein</fullName>
    </submittedName>
</protein>
<evidence type="ECO:0000313" key="4">
    <source>
        <dbReference type="Proteomes" id="UP000748531"/>
    </source>
</evidence>
<name>A0A8J4SUK8_9TREM</name>
<feature type="compositionally biased region" description="Polar residues" evidence="2">
    <location>
        <begin position="377"/>
        <end position="395"/>
    </location>
</feature>
<dbReference type="EMBL" id="LUCH01005085">
    <property type="protein sequence ID" value="KAF5398366.1"/>
    <property type="molecule type" value="Genomic_DNA"/>
</dbReference>
<evidence type="ECO:0000256" key="2">
    <source>
        <dbReference type="SAM" id="MobiDB-lite"/>
    </source>
</evidence>
<feature type="region of interest" description="Disordered" evidence="2">
    <location>
        <begin position="374"/>
        <end position="426"/>
    </location>
</feature>
<keyword evidence="1" id="KW-0175">Coiled coil</keyword>
<evidence type="ECO:0000256" key="1">
    <source>
        <dbReference type="SAM" id="Coils"/>
    </source>
</evidence>
<feature type="region of interest" description="Disordered" evidence="2">
    <location>
        <begin position="280"/>
        <end position="332"/>
    </location>
</feature>
<feature type="compositionally biased region" description="Polar residues" evidence="2">
    <location>
        <begin position="222"/>
        <end position="240"/>
    </location>
</feature>
<dbReference type="PANTHER" id="PTHR14919:SF0">
    <property type="entry name" value="SPERM FLAGELLAR PROTEIN 2"/>
    <property type="match status" value="1"/>
</dbReference>
<feature type="coiled-coil region" evidence="1">
    <location>
        <begin position="461"/>
        <end position="488"/>
    </location>
</feature>
<dbReference type="Proteomes" id="UP000748531">
    <property type="component" value="Unassembled WGS sequence"/>
</dbReference>
<keyword evidence="4" id="KW-1185">Reference proteome</keyword>
<comment type="caution">
    <text evidence="3">The sequence shown here is derived from an EMBL/GenBank/DDBJ whole genome shotgun (WGS) entry which is preliminary data.</text>
</comment>
<accession>A0A8J4SUK8</accession>
<dbReference type="InterPro" id="IPR052634">
    <property type="entry name" value="Sperm_flagellar-bone_growth"/>
</dbReference>
<organism evidence="3 4">
    <name type="scientific">Paragonimus heterotremus</name>
    <dbReference type="NCBI Taxonomy" id="100268"/>
    <lineage>
        <taxon>Eukaryota</taxon>
        <taxon>Metazoa</taxon>
        <taxon>Spiralia</taxon>
        <taxon>Lophotrochozoa</taxon>
        <taxon>Platyhelminthes</taxon>
        <taxon>Trematoda</taxon>
        <taxon>Digenea</taxon>
        <taxon>Plagiorchiida</taxon>
        <taxon>Troglotremata</taxon>
        <taxon>Troglotrematidae</taxon>
        <taxon>Paragonimus</taxon>
    </lineage>
</organism>
<sequence>MHYFESSEDVYSRNCKALFSSIRQVRWIMLPHLYQARVQLYNYLQRPDSKQHFVEQFRTSFNSVLDELRADEETKADLHCRADDLRDTLYEVLDEAKAANEAKMHAYLDPNDWLTDKICLLANFYLALMQLELARFQDRLQFLRNYYKLMEGRPQTFENEPLAVLQGTVDCTNAEFNRLPMMQLPEDQLEDSASDSQGGSRSRTPSGGHHGKTGGSLHNKIRNASTNRSRSHTSATSMPDTASDLDPALGSLPPEFLTQITLLPTKASLSEIYAALTKSGPGVVKPTPAPVAHEKPANAPKPSGAKQAVAASGKPGGTEKEKPTLPSASTLSVDKMPPPLQSEAQFVVNVCLCALQIVNNQYQSERALRAAEAETDGYQTETRGNTTSTALVPSTKTKRAGSSGKAGRNGARSGPGKVSTPKEVSEEEQALRVLRSRIRKEHVAALEKQVTSTVFRITLVRAQACSALAELRQRVSQTENEMNNWIGERTLQEHNAVNELLSVVRAAIESEQSLQEPLILDGDKFYLGQRPMGSISLFQMEEHEQSQPSPSPTIDLGYFPLEKLKELLNRLQKLAPTGYIPTDEFISIFKPLLEERMLEISGPTSAENVHNLLSSLSHTFQAPFELDCRAAETAVNTVKQNIHISPDVGLSYSDMDLSKVFYIDWRRFLLATTQSIQIFNPTAKPTQEGLFQLAERLLELDQGCRGKNDEPRGPGLVGTKVTRAQFQCAPFPWYVIGDAYYERLHEFIFSLFTKPMVCEDANNTRNYSDVTTAFEMEKTLDSKSNEETAQSKVLAQSVNARQSLNEGSLSCVSSRLSPEENMSQEIDCTELLLYLSTLDAPTPYMGLLRALTSLLVKHVPHLSIPGHENETEMQPFETNNVSSAQKDPLVPKLIMEKIINFGCWPSDPTSLFVSGAGRQVVDAVEPGKNPFVEKLSEIYEDVCGVDQSGVFTNSEAPFSRLIQHPELIDILMCVLERFQLPRMPDPWPTLLRMHFRSKFPMSSAD</sequence>